<gene>
    <name evidence="2" type="ORF">CEXT_522181</name>
</gene>
<feature type="compositionally biased region" description="Polar residues" evidence="1">
    <location>
        <begin position="19"/>
        <end position="32"/>
    </location>
</feature>
<dbReference type="AlphaFoldDB" id="A0AAV4S3S5"/>
<evidence type="ECO:0000256" key="1">
    <source>
        <dbReference type="SAM" id="MobiDB-lite"/>
    </source>
</evidence>
<keyword evidence="3" id="KW-1185">Reference proteome</keyword>
<protein>
    <submittedName>
        <fullName evidence="2">Uncharacterized protein</fullName>
    </submittedName>
</protein>
<sequence>MSKNSGVVWRKERVRENKSQSQASVPRGTNSSTDKKEKSCRAPSRRRSGRNPWQKSEQAGNFFPGWPKCGLEVLSRASEIVCVNFQERVLHLQWCVFPKEAAECVVK</sequence>
<reference evidence="2 3" key="1">
    <citation type="submission" date="2021-06" db="EMBL/GenBank/DDBJ databases">
        <title>Caerostris extrusa draft genome.</title>
        <authorList>
            <person name="Kono N."/>
            <person name="Arakawa K."/>
        </authorList>
    </citation>
    <scope>NUCLEOTIDE SEQUENCE [LARGE SCALE GENOMIC DNA]</scope>
</reference>
<feature type="compositionally biased region" description="Basic and acidic residues" evidence="1">
    <location>
        <begin position="9"/>
        <end position="18"/>
    </location>
</feature>
<feature type="region of interest" description="Disordered" evidence="1">
    <location>
        <begin position="1"/>
        <end position="62"/>
    </location>
</feature>
<proteinExistence type="predicted"/>
<comment type="caution">
    <text evidence="2">The sequence shown here is derived from an EMBL/GenBank/DDBJ whole genome shotgun (WGS) entry which is preliminary data.</text>
</comment>
<evidence type="ECO:0000313" key="2">
    <source>
        <dbReference type="EMBL" id="GIY26703.1"/>
    </source>
</evidence>
<dbReference type="EMBL" id="BPLR01008723">
    <property type="protein sequence ID" value="GIY26703.1"/>
    <property type="molecule type" value="Genomic_DNA"/>
</dbReference>
<accession>A0AAV4S3S5</accession>
<dbReference type="Proteomes" id="UP001054945">
    <property type="component" value="Unassembled WGS sequence"/>
</dbReference>
<name>A0AAV4S3S5_CAEEX</name>
<organism evidence="2 3">
    <name type="scientific">Caerostris extrusa</name>
    <name type="common">Bark spider</name>
    <name type="synonym">Caerostris bankana</name>
    <dbReference type="NCBI Taxonomy" id="172846"/>
    <lineage>
        <taxon>Eukaryota</taxon>
        <taxon>Metazoa</taxon>
        <taxon>Ecdysozoa</taxon>
        <taxon>Arthropoda</taxon>
        <taxon>Chelicerata</taxon>
        <taxon>Arachnida</taxon>
        <taxon>Araneae</taxon>
        <taxon>Araneomorphae</taxon>
        <taxon>Entelegynae</taxon>
        <taxon>Araneoidea</taxon>
        <taxon>Araneidae</taxon>
        <taxon>Caerostris</taxon>
    </lineage>
</organism>
<evidence type="ECO:0000313" key="3">
    <source>
        <dbReference type="Proteomes" id="UP001054945"/>
    </source>
</evidence>